<organism evidence="2 3">
    <name type="scientific">Dinghuibacter silviterrae</name>
    <dbReference type="NCBI Taxonomy" id="1539049"/>
    <lineage>
        <taxon>Bacteria</taxon>
        <taxon>Pseudomonadati</taxon>
        <taxon>Bacteroidota</taxon>
        <taxon>Chitinophagia</taxon>
        <taxon>Chitinophagales</taxon>
        <taxon>Chitinophagaceae</taxon>
        <taxon>Dinghuibacter</taxon>
    </lineage>
</organism>
<dbReference type="RefSeq" id="WP_133994508.1">
    <property type="nucleotide sequence ID" value="NZ_SODV01000001.1"/>
</dbReference>
<evidence type="ECO:0000313" key="2">
    <source>
        <dbReference type="EMBL" id="TDX01870.1"/>
    </source>
</evidence>
<dbReference type="Proteomes" id="UP000294498">
    <property type="component" value="Unassembled WGS sequence"/>
</dbReference>
<evidence type="ECO:0000313" key="3">
    <source>
        <dbReference type="Proteomes" id="UP000294498"/>
    </source>
</evidence>
<name>A0A4R8DU46_9BACT</name>
<dbReference type="AlphaFoldDB" id="A0A4R8DU46"/>
<gene>
    <name evidence="2" type="ORF">EDB95_2914</name>
</gene>
<feature type="signal peptide" evidence="1">
    <location>
        <begin position="1"/>
        <end position="18"/>
    </location>
</feature>
<evidence type="ECO:0000256" key="1">
    <source>
        <dbReference type="SAM" id="SignalP"/>
    </source>
</evidence>
<keyword evidence="1" id="KW-0732">Signal</keyword>
<keyword evidence="3" id="KW-1185">Reference proteome</keyword>
<dbReference type="EMBL" id="SODV01000001">
    <property type="protein sequence ID" value="TDX01870.1"/>
    <property type="molecule type" value="Genomic_DNA"/>
</dbReference>
<protein>
    <recommendedName>
        <fullName evidence="4">DUF3187 family protein</fullName>
    </recommendedName>
</protein>
<proteinExistence type="predicted"/>
<comment type="caution">
    <text evidence="2">The sequence shown here is derived from an EMBL/GenBank/DDBJ whole genome shotgun (WGS) entry which is preliminary data.</text>
</comment>
<accession>A0A4R8DU46</accession>
<reference evidence="2 3" key="1">
    <citation type="submission" date="2019-03" db="EMBL/GenBank/DDBJ databases">
        <title>Genomic Encyclopedia of Type Strains, Phase IV (KMG-IV): sequencing the most valuable type-strain genomes for metagenomic binning, comparative biology and taxonomic classification.</title>
        <authorList>
            <person name="Goeker M."/>
        </authorList>
    </citation>
    <scope>NUCLEOTIDE SEQUENCE [LARGE SCALE GENOMIC DNA]</scope>
    <source>
        <strain evidence="2 3">DSM 100059</strain>
    </source>
</reference>
<sequence>MKKIGFAFLLLMSSWCRAQQGDISDLQTPASPGFVLMDKAPSAVDKPTTTKAFQADLLNLFQGGAIQFTPFWLKNHPTLIDTDYVRTKAPLYQTLNISAATVRSDTGSSLYTGSLGFRTQVIRVYGVKAKASIKGAIVQIKTLLTGLAGDIAQYQMDLAAKADASTLAKDNDRISKDTAAIGNTYRTTFAPQISRPDLVLELAGAALANMPHTSTGKTSGASLDKYGIWLNLKYSPSWLPLDIVGVGRYTWLNGSAQNTKADSAFLDYGAGLFYAKGAVSLSGEYLRRHDYSLKTDYYRLAVALNYKISDNIVAVASFGKDFDNVQNLFTSFGINFGLSKNTVQVSNQ</sequence>
<evidence type="ECO:0008006" key="4">
    <source>
        <dbReference type="Google" id="ProtNLM"/>
    </source>
</evidence>
<dbReference type="OrthoDB" id="623250at2"/>
<feature type="chain" id="PRO_5020565323" description="DUF3187 family protein" evidence="1">
    <location>
        <begin position="19"/>
        <end position="348"/>
    </location>
</feature>